<dbReference type="GO" id="GO:0003700">
    <property type="term" value="F:DNA-binding transcription factor activity"/>
    <property type="evidence" value="ECO:0007669"/>
    <property type="project" value="UniProtKB-UniRule"/>
</dbReference>
<dbReference type="SUPFAM" id="SSF55252">
    <property type="entry name" value="C-terminal domain of arginine repressor"/>
    <property type="match status" value="1"/>
</dbReference>
<dbReference type="PANTHER" id="PTHR34471:SF1">
    <property type="entry name" value="ARGININE REPRESSOR"/>
    <property type="match status" value="1"/>
</dbReference>
<dbReference type="Pfam" id="PF01316">
    <property type="entry name" value="Arg_repressor"/>
    <property type="match status" value="1"/>
</dbReference>
<dbReference type="PANTHER" id="PTHR34471">
    <property type="entry name" value="ARGININE REPRESSOR"/>
    <property type="match status" value="1"/>
</dbReference>
<evidence type="ECO:0000256" key="1">
    <source>
        <dbReference type="ARBA" id="ARBA00004496"/>
    </source>
</evidence>
<evidence type="ECO:0000256" key="2">
    <source>
        <dbReference type="ARBA" id="ARBA00008316"/>
    </source>
</evidence>
<accession>A0A430AYD1</accession>
<evidence type="ECO:0000259" key="8">
    <source>
        <dbReference type="Pfam" id="PF01316"/>
    </source>
</evidence>
<keyword evidence="4 7" id="KW-0805">Transcription regulation</keyword>
<evidence type="ECO:0000256" key="4">
    <source>
        <dbReference type="ARBA" id="ARBA00023015"/>
    </source>
</evidence>
<dbReference type="GO" id="GO:0006526">
    <property type="term" value="P:L-arginine biosynthetic process"/>
    <property type="evidence" value="ECO:0007669"/>
    <property type="project" value="UniProtKB-UniPathway"/>
</dbReference>
<keyword evidence="7" id="KW-0678">Repressor</keyword>
<dbReference type="Pfam" id="PF02863">
    <property type="entry name" value="Arg_repressor_C"/>
    <property type="match status" value="1"/>
</dbReference>
<organism evidence="10 11">
    <name type="scientific">Vagococcus elongatus</name>
    <dbReference type="NCBI Taxonomy" id="180344"/>
    <lineage>
        <taxon>Bacteria</taxon>
        <taxon>Bacillati</taxon>
        <taxon>Bacillota</taxon>
        <taxon>Bacilli</taxon>
        <taxon>Lactobacillales</taxon>
        <taxon>Enterococcaceae</taxon>
        <taxon>Vagococcus</taxon>
    </lineage>
</organism>
<dbReference type="SUPFAM" id="SSF46785">
    <property type="entry name" value="Winged helix' DNA-binding domain"/>
    <property type="match status" value="1"/>
</dbReference>
<dbReference type="Proteomes" id="UP000287605">
    <property type="component" value="Unassembled WGS sequence"/>
</dbReference>
<comment type="similarity">
    <text evidence="2 7">Belongs to the ArgR family.</text>
</comment>
<reference evidence="10 11" key="1">
    <citation type="submission" date="2017-05" db="EMBL/GenBank/DDBJ databases">
        <title>Vagococcus spp. assemblies.</title>
        <authorList>
            <person name="Gulvik C.A."/>
        </authorList>
    </citation>
    <scope>NUCLEOTIDE SEQUENCE [LARGE SCALE GENOMIC DNA]</scope>
    <source>
        <strain evidence="10 11">CCUG 51432</strain>
    </source>
</reference>
<comment type="function">
    <text evidence="7">Regulates arginine biosynthesis genes.</text>
</comment>
<dbReference type="GO" id="GO:0005737">
    <property type="term" value="C:cytoplasm"/>
    <property type="evidence" value="ECO:0007669"/>
    <property type="project" value="UniProtKB-SubCell"/>
</dbReference>
<dbReference type="InterPro" id="IPR036388">
    <property type="entry name" value="WH-like_DNA-bd_sf"/>
</dbReference>
<evidence type="ECO:0000313" key="11">
    <source>
        <dbReference type="Proteomes" id="UP000287605"/>
    </source>
</evidence>
<dbReference type="AlphaFoldDB" id="A0A430AYD1"/>
<dbReference type="InterPro" id="IPR020900">
    <property type="entry name" value="Arg_repress_DNA-bd"/>
</dbReference>
<sequence length="153" mass="17470">MRKKERHALIEKIIRENQIATQEELVAHLLAQSVFVTQATISRDIKEMQLVKTVLDGGKTQYQMMSNTRETPPIKLEKMLGNSLRKLKRKDDLVLLQTVPGTATTLAKVVEEKFSSQLFTVMTDDDKILLFCLGDEEAKEVKEQLEVIQAKSR</sequence>
<dbReference type="GO" id="GO:0034618">
    <property type="term" value="F:arginine binding"/>
    <property type="evidence" value="ECO:0007669"/>
    <property type="project" value="InterPro"/>
</dbReference>
<keyword evidence="7" id="KW-0028">Amino-acid biosynthesis</keyword>
<comment type="subcellular location">
    <subcellularLocation>
        <location evidence="1 7">Cytoplasm</location>
    </subcellularLocation>
</comment>
<dbReference type="InterPro" id="IPR036251">
    <property type="entry name" value="Arg_repress_C_sf"/>
</dbReference>
<keyword evidence="7" id="KW-0055">Arginine biosynthesis</keyword>
<dbReference type="EMBL" id="NGKA01000006">
    <property type="protein sequence ID" value="RSU13048.1"/>
    <property type="molecule type" value="Genomic_DNA"/>
</dbReference>
<keyword evidence="11" id="KW-1185">Reference proteome</keyword>
<feature type="domain" description="Arginine repressor DNA-binding" evidence="8">
    <location>
        <begin position="1"/>
        <end position="68"/>
    </location>
</feature>
<gene>
    <name evidence="7" type="primary">argR</name>
    <name evidence="10" type="ORF">CBF29_05100</name>
</gene>
<dbReference type="InterPro" id="IPR020899">
    <property type="entry name" value="Arg_repress_C"/>
</dbReference>
<evidence type="ECO:0000313" key="10">
    <source>
        <dbReference type="EMBL" id="RSU13048.1"/>
    </source>
</evidence>
<dbReference type="Gene3D" id="3.30.1360.40">
    <property type="match status" value="1"/>
</dbReference>
<keyword evidence="6 7" id="KW-0804">Transcription</keyword>
<dbReference type="PRINTS" id="PR01467">
    <property type="entry name" value="ARGREPRESSOR"/>
</dbReference>
<evidence type="ECO:0000259" key="9">
    <source>
        <dbReference type="Pfam" id="PF02863"/>
    </source>
</evidence>
<proteinExistence type="inferred from homology"/>
<keyword evidence="3 7" id="KW-0963">Cytoplasm</keyword>
<name>A0A430AYD1_9ENTE</name>
<dbReference type="UniPathway" id="UPA00068"/>
<dbReference type="OrthoDB" id="9807089at2"/>
<dbReference type="RefSeq" id="WP_126808062.1">
    <property type="nucleotide sequence ID" value="NZ_NGKA01000006.1"/>
</dbReference>
<feature type="domain" description="Arginine repressor C-terminal" evidence="9">
    <location>
        <begin position="82"/>
        <end position="146"/>
    </location>
</feature>
<keyword evidence="5 7" id="KW-0238">DNA-binding</keyword>
<comment type="pathway">
    <text evidence="7">Amino-acid biosynthesis; L-arginine biosynthesis [regulation].</text>
</comment>
<evidence type="ECO:0000256" key="5">
    <source>
        <dbReference type="ARBA" id="ARBA00023125"/>
    </source>
</evidence>
<comment type="caution">
    <text evidence="10">The sequence shown here is derived from an EMBL/GenBank/DDBJ whole genome shotgun (WGS) entry which is preliminary data.</text>
</comment>
<dbReference type="Gene3D" id="1.10.10.10">
    <property type="entry name" value="Winged helix-like DNA-binding domain superfamily/Winged helix DNA-binding domain"/>
    <property type="match status" value="1"/>
</dbReference>
<evidence type="ECO:0000256" key="7">
    <source>
        <dbReference type="HAMAP-Rule" id="MF_00173"/>
    </source>
</evidence>
<dbReference type="InterPro" id="IPR036390">
    <property type="entry name" value="WH_DNA-bd_sf"/>
</dbReference>
<dbReference type="GO" id="GO:0003677">
    <property type="term" value="F:DNA binding"/>
    <property type="evidence" value="ECO:0007669"/>
    <property type="project" value="UniProtKB-KW"/>
</dbReference>
<evidence type="ECO:0000256" key="6">
    <source>
        <dbReference type="ARBA" id="ARBA00023163"/>
    </source>
</evidence>
<protein>
    <recommendedName>
        <fullName evidence="7">Arginine repressor</fullName>
    </recommendedName>
</protein>
<dbReference type="InterPro" id="IPR001669">
    <property type="entry name" value="Arg_repress"/>
</dbReference>
<dbReference type="GO" id="GO:1900079">
    <property type="term" value="P:regulation of arginine biosynthetic process"/>
    <property type="evidence" value="ECO:0007669"/>
    <property type="project" value="UniProtKB-UniRule"/>
</dbReference>
<dbReference type="GO" id="GO:0051259">
    <property type="term" value="P:protein complex oligomerization"/>
    <property type="evidence" value="ECO:0007669"/>
    <property type="project" value="InterPro"/>
</dbReference>
<evidence type="ECO:0000256" key="3">
    <source>
        <dbReference type="ARBA" id="ARBA00022490"/>
    </source>
</evidence>
<dbReference type="HAMAP" id="MF_00173">
    <property type="entry name" value="Arg_repressor"/>
    <property type="match status" value="1"/>
</dbReference>